<dbReference type="SMART" id="SM01126">
    <property type="entry name" value="DDE_Tnp_IS1595"/>
    <property type="match status" value="1"/>
</dbReference>
<gene>
    <name evidence="2" type="ORF">QM089_06335</name>
</gene>
<dbReference type="InterPro" id="IPR053164">
    <property type="entry name" value="IS1016-like_transposase"/>
</dbReference>
<dbReference type="Proteomes" id="UP001187859">
    <property type="component" value="Unassembled WGS sequence"/>
</dbReference>
<feature type="domain" description="ISXO2-like transposase" evidence="1">
    <location>
        <begin position="139"/>
        <end position="286"/>
    </location>
</feature>
<dbReference type="NCBIfam" id="NF033547">
    <property type="entry name" value="transpos_IS1595"/>
    <property type="match status" value="1"/>
</dbReference>
<name>A0AAE4PZ61_9GAMM</name>
<dbReference type="Pfam" id="PF12762">
    <property type="entry name" value="DDE_Tnp_IS1595"/>
    <property type="match status" value="1"/>
</dbReference>
<evidence type="ECO:0000313" key="3">
    <source>
        <dbReference type="Proteomes" id="UP001187859"/>
    </source>
</evidence>
<dbReference type="AlphaFoldDB" id="A0AAE4PZ61"/>
<dbReference type="PANTHER" id="PTHR47163">
    <property type="entry name" value="DDE_TNP_IS1595 DOMAIN-CONTAINING PROTEIN"/>
    <property type="match status" value="1"/>
</dbReference>
<protein>
    <submittedName>
        <fullName evidence="2">IS1595-like element ISSod11 family transposase</fullName>
    </submittedName>
</protein>
<dbReference type="Pfam" id="PF12760">
    <property type="entry name" value="Zn_ribbon_IS1595"/>
    <property type="match status" value="1"/>
</dbReference>
<comment type="caution">
    <text evidence="2">The sequence shown here is derived from an EMBL/GenBank/DDBJ whole genome shotgun (WGS) entry which is preliminary data.</text>
</comment>
<dbReference type="InterPro" id="IPR024442">
    <property type="entry name" value="Transposase_Zn_ribbon"/>
</dbReference>
<evidence type="ECO:0000313" key="2">
    <source>
        <dbReference type="EMBL" id="MDV5389885.1"/>
    </source>
</evidence>
<accession>A0AAE4PZ61</accession>
<dbReference type="PANTHER" id="PTHR47163:SF2">
    <property type="entry name" value="SI:DKEY-17M8.2"/>
    <property type="match status" value="1"/>
</dbReference>
<organism evidence="2 3">
    <name type="scientific">Shewanella xiamenensis</name>
    <dbReference type="NCBI Taxonomy" id="332186"/>
    <lineage>
        <taxon>Bacteria</taxon>
        <taxon>Pseudomonadati</taxon>
        <taxon>Pseudomonadota</taxon>
        <taxon>Gammaproteobacteria</taxon>
        <taxon>Alteromonadales</taxon>
        <taxon>Shewanellaceae</taxon>
        <taxon>Shewanella</taxon>
    </lineage>
</organism>
<dbReference type="EMBL" id="JASGOQ010000001">
    <property type="protein sequence ID" value="MDV5389885.1"/>
    <property type="molecule type" value="Genomic_DNA"/>
</dbReference>
<proteinExistence type="predicted"/>
<evidence type="ECO:0000259" key="1">
    <source>
        <dbReference type="SMART" id="SM01126"/>
    </source>
</evidence>
<sequence>MKTSSYLLKAGVDYPTNWDEFVDWFHDEQSCTSYLYALRWPNGFICPSCSSHQSPYQLSNGKLKCHACRFQCSVTSNTLFDKTRTPMKSWFAAVWFITNQKNGVSALGVQRLLGLGSYQTAWSLMHKLRYAMVDPERDKLSGIVEVDETLIGGFIPKSSIKNQQDKRKAIVLVAVELLSPSGFGRIRLRQVESATKEHIHQFIQDVIEPGSTICSDGSQAYKQIDKKGYKHNRMVHLGSSVPAHETMAGVHRVSSLCKRWLLGTYQGAVKAKQLDYYLDEFTFRFNRRKSDSRGLLFYRLLEQAVRSKPIAYYHAWRSPNNIHADHPITFMSIAQ</sequence>
<dbReference type="InterPro" id="IPR024445">
    <property type="entry name" value="Tnp_ISXO2-like"/>
</dbReference>
<dbReference type="RefSeq" id="WP_317519629.1">
    <property type="nucleotide sequence ID" value="NZ_JASGOQ010000001.1"/>
</dbReference>
<reference evidence="2" key="1">
    <citation type="submission" date="2023-05" db="EMBL/GenBank/DDBJ databases">
        <title>Colonisation of extended spectrum b-lactamase- and carbapenemase-producing bacteria on hospital surfaces from low- and middle-income countries.</title>
        <authorList>
            <person name="Nieto-Rosado M."/>
            <person name="Sands K."/>
            <person name="Iregbu K."/>
            <person name="Zahra R."/>
            <person name="Mazarati J.B."/>
            <person name="Mehtar S."/>
            <person name="Barnards-Group B."/>
            <person name="Walsh T.R."/>
        </authorList>
    </citation>
    <scope>NUCLEOTIDE SEQUENCE</scope>
    <source>
        <strain evidence="2">PP-E493</strain>
    </source>
</reference>